<accession>A0A918XF62</accession>
<dbReference type="InterPro" id="IPR050832">
    <property type="entry name" value="Bact_Acetyltransf"/>
</dbReference>
<name>A0A918XF62_9GAMM</name>
<dbReference type="InterPro" id="IPR057691">
    <property type="entry name" value="DUF7931"/>
</dbReference>
<dbReference type="PANTHER" id="PTHR43877:SF2">
    <property type="entry name" value="AMINOALKYLPHOSPHONATE N-ACETYLTRANSFERASE-RELATED"/>
    <property type="match status" value="1"/>
</dbReference>
<dbReference type="Pfam" id="PF13673">
    <property type="entry name" value="Acetyltransf_10"/>
    <property type="match status" value="1"/>
</dbReference>
<reference evidence="4" key="2">
    <citation type="submission" date="2020-09" db="EMBL/GenBank/DDBJ databases">
        <authorList>
            <person name="Sun Q."/>
            <person name="Kim S."/>
        </authorList>
    </citation>
    <scope>NUCLEOTIDE SEQUENCE</scope>
    <source>
        <strain evidence="4">KCTC 23430</strain>
    </source>
</reference>
<dbReference type="AlphaFoldDB" id="A0A918XF62"/>
<protein>
    <recommendedName>
        <fullName evidence="3">N-acetyltransferase domain-containing protein</fullName>
    </recommendedName>
</protein>
<evidence type="ECO:0000256" key="1">
    <source>
        <dbReference type="ARBA" id="ARBA00022679"/>
    </source>
</evidence>
<dbReference type="PANTHER" id="PTHR43877">
    <property type="entry name" value="AMINOALKYLPHOSPHONATE N-ACETYLTRANSFERASE-RELATED-RELATED"/>
    <property type="match status" value="1"/>
</dbReference>
<dbReference type="EMBL" id="BMYM01000001">
    <property type="protein sequence ID" value="GHD29389.1"/>
    <property type="molecule type" value="Genomic_DNA"/>
</dbReference>
<proteinExistence type="predicted"/>
<dbReference type="InterPro" id="IPR000182">
    <property type="entry name" value="GNAT_dom"/>
</dbReference>
<evidence type="ECO:0000259" key="3">
    <source>
        <dbReference type="PROSITE" id="PS51186"/>
    </source>
</evidence>
<dbReference type="Pfam" id="PF25559">
    <property type="entry name" value="DUF7931"/>
    <property type="match status" value="1"/>
</dbReference>
<dbReference type="CDD" id="cd04301">
    <property type="entry name" value="NAT_SF"/>
    <property type="match status" value="1"/>
</dbReference>
<dbReference type="SUPFAM" id="SSF55729">
    <property type="entry name" value="Acyl-CoA N-acyltransferases (Nat)"/>
    <property type="match status" value="1"/>
</dbReference>
<dbReference type="InterPro" id="IPR016181">
    <property type="entry name" value="Acyl_CoA_acyltransferase"/>
</dbReference>
<evidence type="ECO:0000256" key="2">
    <source>
        <dbReference type="ARBA" id="ARBA00023315"/>
    </source>
</evidence>
<dbReference type="Proteomes" id="UP000644693">
    <property type="component" value="Unassembled WGS sequence"/>
</dbReference>
<organism evidence="4 5">
    <name type="scientific">Parahalioglobus pacificus</name>
    <dbReference type="NCBI Taxonomy" id="930806"/>
    <lineage>
        <taxon>Bacteria</taxon>
        <taxon>Pseudomonadati</taxon>
        <taxon>Pseudomonadota</taxon>
        <taxon>Gammaproteobacteria</taxon>
        <taxon>Cellvibrionales</taxon>
        <taxon>Halieaceae</taxon>
        <taxon>Parahalioglobus</taxon>
    </lineage>
</organism>
<keyword evidence="5" id="KW-1185">Reference proteome</keyword>
<sequence length="302" mass="34290">MSRLSSARELDWPREHARVQDIREQVFTQEQRVDPALQWDGNDPHCRHIVIEAHDGRVVAYGRLSNEGKIGRLAVRSELRGQGLGLRVLNALLELARQNELPRVYLHAQARALRFYERAGFSPSGAPFEEAGIEHLRMSRALDAADTRRIAYPTDFSRHLIELASSASRHLAILSPALDAAVFDQRNVSDALAGLARRSRESMIRILVSDPRPIVQRSHRLLQLSRRLPSRVKLHCLARHPEWRGQTLVVRDNNGTAFKPGDSDHDAFVNSQSRAYAQGHAELFDELWRKSAPDPEFRSFSL</sequence>
<comment type="caution">
    <text evidence="4">The sequence shown here is derived from an EMBL/GenBank/DDBJ whole genome shotgun (WGS) entry which is preliminary data.</text>
</comment>
<keyword evidence="2" id="KW-0012">Acyltransferase</keyword>
<reference evidence="4" key="1">
    <citation type="journal article" date="2014" name="Int. J. Syst. Evol. Microbiol.">
        <title>Complete genome sequence of Corynebacterium casei LMG S-19264T (=DSM 44701T), isolated from a smear-ripened cheese.</title>
        <authorList>
            <consortium name="US DOE Joint Genome Institute (JGI-PGF)"/>
            <person name="Walter F."/>
            <person name="Albersmeier A."/>
            <person name="Kalinowski J."/>
            <person name="Ruckert C."/>
        </authorList>
    </citation>
    <scope>NUCLEOTIDE SEQUENCE</scope>
    <source>
        <strain evidence="4">KCTC 23430</strain>
    </source>
</reference>
<keyword evidence="1" id="KW-0808">Transferase</keyword>
<dbReference type="GO" id="GO:0016747">
    <property type="term" value="F:acyltransferase activity, transferring groups other than amino-acyl groups"/>
    <property type="evidence" value="ECO:0007669"/>
    <property type="project" value="InterPro"/>
</dbReference>
<dbReference type="Gene3D" id="3.40.630.30">
    <property type="match status" value="1"/>
</dbReference>
<dbReference type="RefSeq" id="WP_189475646.1">
    <property type="nucleotide sequence ID" value="NZ_BMYM01000001.1"/>
</dbReference>
<dbReference type="PROSITE" id="PS51186">
    <property type="entry name" value="GNAT"/>
    <property type="match status" value="1"/>
</dbReference>
<evidence type="ECO:0000313" key="4">
    <source>
        <dbReference type="EMBL" id="GHD29389.1"/>
    </source>
</evidence>
<feature type="domain" description="N-acetyltransferase" evidence="3">
    <location>
        <begin position="5"/>
        <end position="143"/>
    </location>
</feature>
<gene>
    <name evidence="4" type="ORF">GCM10007053_09790</name>
</gene>
<evidence type="ECO:0000313" key="5">
    <source>
        <dbReference type="Proteomes" id="UP000644693"/>
    </source>
</evidence>